<feature type="domain" description="Glycosyltransferase 2-like" evidence="4">
    <location>
        <begin position="14"/>
        <end position="187"/>
    </location>
</feature>
<dbReference type="InterPro" id="IPR001173">
    <property type="entry name" value="Glyco_trans_2-like"/>
</dbReference>
<dbReference type="STRING" id="702745.SAMN05421818_12927"/>
<dbReference type="Proteomes" id="UP000243588">
    <property type="component" value="Unassembled WGS sequence"/>
</dbReference>
<dbReference type="Pfam" id="PF00535">
    <property type="entry name" value="Glycos_transf_2"/>
    <property type="match status" value="1"/>
</dbReference>
<evidence type="ECO:0000256" key="3">
    <source>
        <dbReference type="ARBA" id="ARBA00022679"/>
    </source>
</evidence>
<organism evidence="5 6">
    <name type="scientific">Myroides phaeus</name>
    <dbReference type="NCBI Taxonomy" id="702745"/>
    <lineage>
        <taxon>Bacteria</taxon>
        <taxon>Pseudomonadati</taxon>
        <taxon>Bacteroidota</taxon>
        <taxon>Flavobacteriia</taxon>
        <taxon>Flavobacteriales</taxon>
        <taxon>Flavobacteriaceae</taxon>
        <taxon>Myroides</taxon>
    </lineage>
</organism>
<evidence type="ECO:0000256" key="2">
    <source>
        <dbReference type="ARBA" id="ARBA00022676"/>
    </source>
</evidence>
<dbReference type="CDD" id="cd04186">
    <property type="entry name" value="GT_2_like_c"/>
    <property type="match status" value="1"/>
</dbReference>
<dbReference type="AlphaFoldDB" id="A0A1G8GLL9"/>
<accession>A0A1G8GLL9</accession>
<dbReference type="Gene3D" id="3.90.550.10">
    <property type="entry name" value="Spore Coat Polysaccharide Biosynthesis Protein SpsA, Chain A"/>
    <property type="match status" value="1"/>
</dbReference>
<dbReference type="PANTHER" id="PTHR43179">
    <property type="entry name" value="RHAMNOSYLTRANSFERASE WBBL"/>
    <property type="match status" value="1"/>
</dbReference>
<evidence type="ECO:0000313" key="6">
    <source>
        <dbReference type="Proteomes" id="UP000243588"/>
    </source>
</evidence>
<keyword evidence="2" id="KW-0328">Glycosyltransferase</keyword>
<proteinExistence type="inferred from homology"/>
<dbReference type="SUPFAM" id="SSF53448">
    <property type="entry name" value="Nucleotide-diphospho-sugar transferases"/>
    <property type="match status" value="1"/>
</dbReference>
<dbReference type="InterPro" id="IPR029044">
    <property type="entry name" value="Nucleotide-diphossugar_trans"/>
</dbReference>
<protein>
    <submittedName>
        <fullName evidence="5">Glycosyltransferase, GT2 family</fullName>
    </submittedName>
</protein>
<keyword evidence="6" id="KW-1185">Reference proteome</keyword>
<comment type="similarity">
    <text evidence="1">Belongs to the glycosyltransferase 2 family.</text>
</comment>
<gene>
    <name evidence="5" type="ORF">SAMN05421818_12927</name>
</gene>
<dbReference type="PANTHER" id="PTHR43179:SF12">
    <property type="entry name" value="GALACTOFURANOSYLTRANSFERASE GLFT2"/>
    <property type="match status" value="1"/>
</dbReference>
<keyword evidence="3 5" id="KW-0808">Transferase</keyword>
<sequence>MGYKNCIMNKKFAVVILNWNGEKLLKQFLPSVIENSQQANIYVIDNASTDSSIDVLKKEFPTVKIIVNQGNYGFAKGYNEGLKSINEPYLVLVNSDIEVTPNWLPPVQEILDNQPEVAIVQPKILDYKRKTHFEYAGAAGGFIDAYGFPFCRGRIFDTIEQDNGQYNDITDIFWASGACFFIRNEVYQQLGGFDEDYFAHQEEIDLCWRAQNIGYHIKYCGFSTVFHVGGATLQYQSPKKTYLNFRNSLLTLYKNLPKKEKFNTIFLRLCLDGIAGIRYMLLFQPKHCFAIVRSHFAFYKRISSFKNKVSKTPKCDYYKTKSIVKLYYLQNQKEYLKIFETK</sequence>
<evidence type="ECO:0000256" key="1">
    <source>
        <dbReference type="ARBA" id="ARBA00006739"/>
    </source>
</evidence>
<name>A0A1G8GLL9_9FLAO</name>
<evidence type="ECO:0000313" key="5">
    <source>
        <dbReference type="EMBL" id="SDH95315.1"/>
    </source>
</evidence>
<evidence type="ECO:0000259" key="4">
    <source>
        <dbReference type="Pfam" id="PF00535"/>
    </source>
</evidence>
<dbReference type="GO" id="GO:0016757">
    <property type="term" value="F:glycosyltransferase activity"/>
    <property type="evidence" value="ECO:0007669"/>
    <property type="project" value="UniProtKB-KW"/>
</dbReference>
<reference evidence="6" key="1">
    <citation type="submission" date="2016-10" db="EMBL/GenBank/DDBJ databases">
        <authorList>
            <person name="Varghese N."/>
            <person name="Submissions S."/>
        </authorList>
    </citation>
    <scope>NUCLEOTIDE SEQUENCE [LARGE SCALE GENOMIC DNA]</scope>
    <source>
        <strain evidence="6">DSM 23313</strain>
    </source>
</reference>
<dbReference type="EMBL" id="FNDQ01000029">
    <property type="protein sequence ID" value="SDH95315.1"/>
    <property type="molecule type" value="Genomic_DNA"/>
</dbReference>